<dbReference type="eggNOG" id="COG4775">
    <property type="taxonomic scope" value="Bacteria"/>
</dbReference>
<dbReference type="EMBL" id="CP003495">
    <property type="protein sequence ID" value="AFY30197.1"/>
    <property type="molecule type" value="Genomic_DNA"/>
</dbReference>
<dbReference type="HOGENOM" id="CLU_007664_2_0_3"/>
<proteinExistence type="predicted"/>
<evidence type="ECO:0000256" key="6">
    <source>
        <dbReference type="SAM" id="MobiDB-lite"/>
    </source>
</evidence>
<keyword evidence="4" id="KW-0472">Membrane</keyword>
<keyword evidence="3 7" id="KW-0732">Signal</keyword>
<reference evidence="11" key="1">
    <citation type="journal article" date="2013" name="Proc. Natl. Acad. Sci. U.S.A.">
        <title>Improving the coverage of the cyanobacterial phylum using diversity-driven genome sequencing.</title>
        <authorList>
            <person name="Shih P.M."/>
            <person name="Wu D."/>
            <person name="Latifi A."/>
            <person name="Axen S.D."/>
            <person name="Fewer D.P."/>
            <person name="Talla E."/>
            <person name="Calteau A."/>
            <person name="Cai F."/>
            <person name="Tandeau de Marsac N."/>
            <person name="Rippka R."/>
            <person name="Herdman M."/>
            <person name="Sivonen K."/>
            <person name="Coursin T."/>
            <person name="Laurent T."/>
            <person name="Goodwin L."/>
            <person name="Nolan M."/>
            <person name="Davenport K.W."/>
            <person name="Han C.S."/>
            <person name="Rubin E.M."/>
            <person name="Eisen J.A."/>
            <person name="Woyke T."/>
            <person name="Gugger M."/>
            <person name="Kerfeld C.A."/>
        </authorList>
    </citation>
    <scope>NUCLEOTIDE SEQUENCE [LARGE SCALE GENOMIC DNA]</scope>
    <source>
        <strain evidence="11">ATCC 27147 / PCC 6307</strain>
    </source>
</reference>
<dbReference type="OrthoDB" id="9776356at2"/>
<feature type="compositionally biased region" description="Low complexity" evidence="6">
    <location>
        <begin position="116"/>
        <end position="127"/>
    </location>
</feature>
<dbReference type="Gene3D" id="2.40.160.50">
    <property type="entry name" value="membrane protein fhac: a member of the omp85/tpsb transporter family"/>
    <property type="match status" value="1"/>
</dbReference>
<dbReference type="InterPro" id="IPR010827">
    <property type="entry name" value="BamA/TamA_POTRA"/>
</dbReference>
<evidence type="ECO:0000259" key="9">
    <source>
        <dbReference type="Pfam" id="PF07244"/>
    </source>
</evidence>
<dbReference type="RefSeq" id="WP_015110630.1">
    <property type="nucleotide sequence ID" value="NC_019675.1"/>
</dbReference>
<feature type="compositionally biased region" description="Low complexity" evidence="6">
    <location>
        <begin position="39"/>
        <end position="77"/>
    </location>
</feature>
<evidence type="ECO:0000256" key="5">
    <source>
        <dbReference type="ARBA" id="ARBA00023237"/>
    </source>
</evidence>
<dbReference type="PANTHER" id="PTHR12815">
    <property type="entry name" value="SORTING AND ASSEMBLY MACHINERY SAMM50 PROTEIN FAMILY MEMBER"/>
    <property type="match status" value="1"/>
</dbReference>
<sequence length="803" mass="85133">MIGVRLGRPHILRSVTPRAATASLPLLVALLLAGGQARAAESPPGQGQPPTGTVAQAGADPFAGPADATPPAGAAPATPAPGASPAPAPAPAPAPTATPGATPGPPAASDDRPGRPSLAPAPAPSASAEPRVLISEVVIEGLADHPERERLELAAYAAMVVTPGNAITRSELETDLQAIYATGWFSDVRIQPQDGPLGVRLVVSVVPNPVLTKVSLDPADAKVPETVVQETFAGDYGKTLNLVTLQGRMQELQKWYADQGFSLARVTGPSRIGPDGDVQLLVRQGTVKGVEVQFLNKEGSATNDKGQPIKGKTKEWVITREISIKTGEIFNRRNLEDDLKRLYGTGLFSDVKVTLRPEPEDPGSVVIVLGVVEQSTGSLSGGLGYSQSQGVFGQIQVQDSNLFGRAWDLSTSFTYGQFGGLADISFSDPWIKGDKYRTAFRFKAFVSRDAPQVFQSQNNGNFFTVSDFYQAPGTEVAYNIFSPFNPLLDVFPSVTAARIAAETSGQNLSWFQFDGNSVLIQRVGANVQFVRPLNGGNPFKRAPWTVLLGLTGQVATPMDFSGTSRRFALATPNEATSLLAAPTSSFICVAFNCAARNQLVGLRLAATMSTLNDPRNPTQGNFLSIGTEQFFSVGPDSPTFNRIRGSFTHYIPVRWLKFYKGCRPKAGETEDCKQALAFQVSAGTVIGDLPPYEAFCLGGGNSVRGYFDCDLGVGRSFGEATIEYRFPLFSIVSGELFIDGGTTFGSQAKVPGNLGGLLNKPGSGFSIGTGLIVTTPVGPLRLEVASQDFTGEWRFNLGVGWKF</sequence>
<dbReference type="Pfam" id="PF07244">
    <property type="entry name" value="POTRA"/>
    <property type="match status" value="1"/>
</dbReference>
<evidence type="ECO:0000256" key="4">
    <source>
        <dbReference type="ARBA" id="ARBA00023136"/>
    </source>
</evidence>
<dbReference type="STRING" id="292564.Cyagr_3117"/>
<dbReference type="PATRIC" id="fig|292564.3.peg.2956"/>
<evidence type="ECO:0000259" key="8">
    <source>
        <dbReference type="Pfam" id="PF01103"/>
    </source>
</evidence>
<gene>
    <name evidence="10" type="ordered locus">Cyagr_3117</name>
</gene>
<evidence type="ECO:0000313" key="11">
    <source>
        <dbReference type="Proteomes" id="UP000010388"/>
    </source>
</evidence>
<dbReference type="Pfam" id="PF01103">
    <property type="entry name" value="Omp85"/>
    <property type="match status" value="1"/>
</dbReference>
<feature type="signal peptide" evidence="7">
    <location>
        <begin position="1"/>
        <end position="39"/>
    </location>
</feature>
<dbReference type="InterPro" id="IPR039910">
    <property type="entry name" value="D15-like"/>
</dbReference>
<dbReference type="AlphaFoldDB" id="K9P9Y5"/>
<dbReference type="Gene3D" id="3.10.20.310">
    <property type="entry name" value="membrane protein fhac"/>
    <property type="match status" value="3"/>
</dbReference>
<feature type="region of interest" description="Disordered" evidence="6">
    <location>
        <begin position="39"/>
        <end position="127"/>
    </location>
</feature>
<keyword evidence="5" id="KW-0998">Cell outer membrane</keyword>
<dbReference type="PANTHER" id="PTHR12815:SF47">
    <property type="entry name" value="TRANSLOCATION AND ASSEMBLY MODULE SUBUNIT TAMA"/>
    <property type="match status" value="1"/>
</dbReference>
<evidence type="ECO:0000256" key="7">
    <source>
        <dbReference type="SAM" id="SignalP"/>
    </source>
</evidence>
<feature type="chain" id="PRO_5003933654" evidence="7">
    <location>
        <begin position="40"/>
        <end position="803"/>
    </location>
</feature>
<feature type="compositionally biased region" description="Pro residues" evidence="6">
    <location>
        <begin position="78"/>
        <end position="106"/>
    </location>
</feature>
<dbReference type="InterPro" id="IPR000184">
    <property type="entry name" value="Bac_surfAg_D15"/>
</dbReference>
<comment type="subcellular location">
    <subcellularLocation>
        <location evidence="1">Membrane</location>
    </subcellularLocation>
</comment>
<keyword evidence="2" id="KW-0812">Transmembrane</keyword>
<organism evidence="10 11">
    <name type="scientific">Cyanobium gracile (strain ATCC 27147 / PCC 6307)</name>
    <dbReference type="NCBI Taxonomy" id="292564"/>
    <lineage>
        <taxon>Bacteria</taxon>
        <taxon>Bacillati</taxon>
        <taxon>Cyanobacteriota</taxon>
        <taxon>Cyanophyceae</taxon>
        <taxon>Synechococcales</taxon>
        <taxon>Prochlorococcaceae</taxon>
        <taxon>Cyanobium</taxon>
    </lineage>
</organism>
<dbReference type="KEGG" id="cgc:Cyagr_3117"/>
<dbReference type="Proteomes" id="UP000010388">
    <property type="component" value="Chromosome"/>
</dbReference>
<protein>
    <submittedName>
        <fullName evidence="10">Outer membrane protein/protective antigen OMA87</fullName>
    </submittedName>
</protein>
<name>K9P9Y5_CYAGP</name>
<evidence type="ECO:0000256" key="3">
    <source>
        <dbReference type="ARBA" id="ARBA00022729"/>
    </source>
</evidence>
<feature type="domain" description="POTRA" evidence="9">
    <location>
        <begin position="311"/>
        <end position="373"/>
    </location>
</feature>
<evidence type="ECO:0000313" key="10">
    <source>
        <dbReference type="EMBL" id="AFY30197.1"/>
    </source>
</evidence>
<dbReference type="GO" id="GO:0019867">
    <property type="term" value="C:outer membrane"/>
    <property type="evidence" value="ECO:0007669"/>
    <property type="project" value="InterPro"/>
</dbReference>
<accession>K9P9Y5</accession>
<evidence type="ECO:0000256" key="1">
    <source>
        <dbReference type="ARBA" id="ARBA00004370"/>
    </source>
</evidence>
<evidence type="ECO:0000256" key="2">
    <source>
        <dbReference type="ARBA" id="ARBA00022692"/>
    </source>
</evidence>
<feature type="domain" description="Bacterial surface antigen (D15)" evidence="8">
    <location>
        <begin position="401"/>
        <end position="803"/>
    </location>
</feature>